<sequence length="102" mass="11618">MCYELTLCHLFLSLLTHPNETHLTVPNKDVVDLEDFQDMNWMSDIRSAARKGGSLPSSHLEGHKCHLSWISLVKVPVPVSKTPPQHGMFARQSIRPQKIQNF</sequence>
<evidence type="ECO:0000313" key="2">
    <source>
        <dbReference type="EMBL" id="ADG66916.1"/>
    </source>
</evidence>
<dbReference type="KEGG" id="plm:Plim_1079"/>
<organism evidence="2 3">
    <name type="scientific">Planctopirus limnophila (strain ATCC 43296 / DSM 3776 / IFAM 1008 / Mu 290)</name>
    <name type="common">Planctomyces limnophilus</name>
    <dbReference type="NCBI Taxonomy" id="521674"/>
    <lineage>
        <taxon>Bacteria</taxon>
        <taxon>Pseudomonadati</taxon>
        <taxon>Planctomycetota</taxon>
        <taxon>Planctomycetia</taxon>
        <taxon>Planctomycetales</taxon>
        <taxon>Planctomycetaceae</taxon>
        <taxon>Planctopirus</taxon>
    </lineage>
</organism>
<evidence type="ECO:0000313" key="3">
    <source>
        <dbReference type="Proteomes" id="UP000002220"/>
    </source>
</evidence>
<keyword evidence="3" id="KW-1185">Reference proteome</keyword>
<name>D5STT1_PLAL2</name>
<gene>
    <name evidence="2" type="ordered locus">Plim_1079</name>
</gene>
<dbReference type="HOGENOM" id="CLU_2274783_0_0_0"/>
<reference evidence="2 3" key="1">
    <citation type="journal article" date="2010" name="Stand. Genomic Sci.">
        <title>Complete genome sequence of Planctomyces limnophilus type strain (Mu 290).</title>
        <authorList>
            <person name="Labutti K."/>
            <person name="Sikorski J."/>
            <person name="Schneider S."/>
            <person name="Nolan M."/>
            <person name="Lucas S."/>
            <person name="Glavina Del Rio T."/>
            <person name="Tice H."/>
            <person name="Cheng J.F."/>
            <person name="Goodwin L."/>
            <person name="Pitluck S."/>
            <person name="Liolios K."/>
            <person name="Ivanova N."/>
            <person name="Mavromatis K."/>
            <person name="Mikhailova N."/>
            <person name="Pati A."/>
            <person name="Chen A."/>
            <person name="Palaniappan K."/>
            <person name="Land M."/>
            <person name="Hauser L."/>
            <person name="Chang Y.J."/>
            <person name="Jeffries C.D."/>
            <person name="Tindall B.J."/>
            <person name="Rohde M."/>
            <person name="Goker M."/>
            <person name="Woyke T."/>
            <person name="Bristow J."/>
            <person name="Eisen J.A."/>
            <person name="Markowitz V."/>
            <person name="Hugenholtz P."/>
            <person name="Kyrpides N.C."/>
            <person name="Klenk H.P."/>
            <person name="Lapidus A."/>
        </authorList>
    </citation>
    <scope>NUCLEOTIDE SEQUENCE [LARGE SCALE GENOMIC DNA]</scope>
    <source>
        <strain evidence="3">ATCC 43296 / DSM 3776 / IFAM 1008 / 290</strain>
    </source>
</reference>
<proteinExistence type="predicted"/>
<dbReference type="EMBL" id="CP001744">
    <property type="protein sequence ID" value="ADG66916.1"/>
    <property type="molecule type" value="Genomic_DNA"/>
</dbReference>
<feature type="region of interest" description="Disordered" evidence="1">
    <location>
        <begin position="83"/>
        <end position="102"/>
    </location>
</feature>
<dbReference type="Proteomes" id="UP000002220">
    <property type="component" value="Chromosome"/>
</dbReference>
<dbReference type="AlphaFoldDB" id="D5STT1"/>
<accession>D5STT1</accession>
<evidence type="ECO:0000256" key="1">
    <source>
        <dbReference type="SAM" id="MobiDB-lite"/>
    </source>
</evidence>
<protein>
    <submittedName>
        <fullName evidence="2">Uncharacterized protein</fullName>
    </submittedName>
</protein>
<dbReference type="STRING" id="521674.Plim_1079"/>